<dbReference type="PRINTS" id="PR00069">
    <property type="entry name" value="ALDKETRDTASE"/>
</dbReference>
<feature type="domain" description="NADP-dependent oxidoreductase" evidence="7">
    <location>
        <begin position="19"/>
        <end position="280"/>
    </location>
</feature>
<proteinExistence type="inferred from homology"/>
<dbReference type="EMBL" id="KZ992749">
    <property type="protein sequence ID" value="RKP07217.1"/>
    <property type="molecule type" value="Genomic_DNA"/>
</dbReference>
<evidence type="ECO:0000313" key="9">
    <source>
        <dbReference type="Proteomes" id="UP000271241"/>
    </source>
</evidence>
<comment type="similarity">
    <text evidence="1">Belongs to the aldo/keto reductase family.</text>
</comment>
<dbReference type="GO" id="GO:0016491">
    <property type="term" value="F:oxidoreductase activity"/>
    <property type="evidence" value="ECO:0007669"/>
    <property type="project" value="UniProtKB-KW"/>
</dbReference>
<evidence type="ECO:0000256" key="1">
    <source>
        <dbReference type="ARBA" id="ARBA00007905"/>
    </source>
</evidence>
<keyword evidence="9" id="KW-1185">Reference proteome</keyword>
<evidence type="ECO:0000256" key="3">
    <source>
        <dbReference type="ARBA" id="ARBA00023002"/>
    </source>
</evidence>
<dbReference type="InterPro" id="IPR023210">
    <property type="entry name" value="NADP_OxRdtase_dom"/>
</dbReference>
<dbReference type="STRING" id="78915.A0A4P9XMQ1"/>
<dbReference type="InterPro" id="IPR018170">
    <property type="entry name" value="Aldo/ket_reductase_CS"/>
</dbReference>
<feature type="binding site" evidence="5">
    <location>
        <position position="110"/>
    </location>
    <ligand>
        <name>substrate</name>
    </ligand>
</feature>
<dbReference type="Pfam" id="PF00248">
    <property type="entry name" value="Aldo_ket_red"/>
    <property type="match status" value="1"/>
</dbReference>
<evidence type="ECO:0000313" key="8">
    <source>
        <dbReference type="EMBL" id="RKP07217.1"/>
    </source>
</evidence>
<feature type="active site" description="Proton donor" evidence="4">
    <location>
        <position position="52"/>
    </location>
</feature>
<evidence type="ECO:0000259" key="7">
    <source>
        <dbReference type="Pfam" id="PF00248"/>
    </source>
</evidence>
<dbReference type="FunFam" id="3.20.20.100:FF:000006">
    <property type="entry name" value="Aldo-keto reductase family 1 member A1"/>
    <property type="match status" value="1"/>
</dbReference>
<dbReference type="AlphaFoldDB" id="A0A4P9XMQ1"/>
<dbReference type="PIRSF" id="PIRSF000097">
    <property type="entry name" value="AKR"/>
    <property type="match status" value="1"/>
</dbReference>
<dbReference type="SUPFAM" id="SSF51430">
    <property type="entry name" value="NAD(P)-linked oxidoreductase"/>
    <property type="match status" value="1"/>
</dbReference>
<evidence type="ECO:0000256" key="6">
    <source>
        <dbReference type="PIRSR" id="PIRSR000097-3"/>
    </source>
</evidence>
<feature type="site" description="Lowers pKa of active site Tyr" evidence="6">
    <location>
        <position position="77"/>
    </location>
</feature>
<evidence type="ECO:0000256" key="2">
    <source>
        <dbReference type="ARBA" id="ARBA00022857"/>
    </source>
</evidence>
<dbReference type="PROSITE" id="PS00798">
    <property type="entry name" value="ALDOKETO_REDUCTASE_1"/>
    <property type="match status" value="1"/>
</dbReference>
<evidence type="ECO:0000256" key="4">
    <source>
        <dbReference type="PIRSR" id="PIRSR000097-1"/>
    </source>
</evidence>
<dbReference type="Proteomes" id="UP000271241">
    <property type="component" value="Unassembled WGS sequence"/>
</dbReference>
<dbReference type="PANTHER" id="PTHR11732">
    <property type="entry name" value="ALDO/KETO REDUCTASE"/>
    <property type="match status" value="1"/>
</dbReference>
<reference evidence="9" key="1">
    <citation type="journal article" date="2018" name="Nat. Microbiol.">
        <title>Leveraging single-cell genomics to expand the fungal tree of life.</title>
        <authorList>
            <person name="Ahrendt S.R."/>
            <person name="Quandt C.A."/>
            <person name="Ciobanu D."/>
            <person name="Clum A."/>
            <person name="Salamov A."/>
            <person name="Andreopoulos B."/>
            <person name="Cheng J.F."/>
            <person name="Woyke T."/>
            <person name="Pelin A."/>
            <person name="Henrissat B."/>
            <person name="Reynolds N.K."/>
            <person name="Benny G.L."/>
            <person name="Smith M.E."/>
            <person name="James T.Y."/>
            <person name="Grigoriev I.V."/>
        </authorList>
    </citation>
    <scope>NUCLEOTIDE SEQUENCE [LARGE SCALE GENOMIC DNA]</scope>
    <source>
        <strain evidence="9">RSA 1356</strain>
    </source>
</reference>
<name>A0A4P9XMQ1_9FUNG</name>
<keyword evidence="3" id="KW-0560">Oxidoreductase</keyword>
<dbReference type="Gene3D" id="3.20.20.100">
    <property type="entry name" value="NADP-dependent oxidoreductase domain"/>
    <property type="match status" value="1"/>
</dbReference>
<organism evidence="8 9">
    <name type="scientific">Thamnocephalis sphaerospora</name>
    <dbReference type="NCBI Taxonomy" id="78915"/>
    <lineage>
        <taxon>Eukaryota</taxon>
        <taxon>Fungi</taxon>
        <taxon>Fungi incertae sedis</taxon>
        <taxon>Zoopagomycota</taxon>
        <taxon>Zoopagomycotina</taxon>
        <taxon>Zoopagomycetes</taxon>
        <taxon>Zoopagales</taxon>
        <taxon>Sigmoideomycetaceae</taxon>
        <taxon>Thamnocephalis</taxon>
    </lineage>
</organism>
<evidence type="ECO:0000256" key="5">
    <source>
        <dbReference type="PIRSR" id="PIRSR000097-2"/>
    </source>
</evidence>
<sequence>MSNFHGAFPLNAGNDIPAVGLGTWQSEPEKVASAVKHAVAVGYRHIDCAAIYGQESVVGQALSEVDVPRQALHITSKLWNTKHRPEDVAGALDQTLKDLRLGYLDLYLMHWPCAFQHGGELFPTDPATGEVIKEDVDFCDTWRAMEDLLNSGKVRAIGVANFSIKNLRKLLATARVVPAVNQVELHPYMPQNELLAFCRQQGIHVTAYSPLGSSGAPILEEPVIKAVAAKHQCSPAQVLLNWATSRGTSVLPKSVTLSRIEENFKEVALDENDLNAIAQISTRQRYCYAPWMDGLFTDA</sequence>
<dbReference type="OrthoDB" id="416253at2759"/>
<accession>A0A4P9XMQ1</accession>
<dbReference type="InterPro" id="IPR036812">
    <property type="entry name" value="NAD(P)_OxRdtase_dom_sf"/>
</dbReference>
<keyword evidence="2" id="KW-0521">NADP</keyword>
<dbReference type="InterPro" id="IPR020471">
    <property type="entry name" value="AKR"/>
</dbReference>
<gene>
    <name evidence="8" type="ORF">THASP1DRAFT_24591</name>
</gene>
<protein>
    <submittedName>
        <fullName evidence="8">NADP-dependent oxidoreductase domain-containing protein</fullName>
    </submittedName>
</protein>